<gene>
    <name evidence="2" type="ORF">HJG59_010573</name>
</gene>
<keyword evidence="3" id="KW-1185">Reference proteome</keyword>
<keyword evidence="1" id="KW-1015">Disulfide bond</keyword>
<evidence type="ECO:0000313" key="3">
    <source>
        <dbReference type="Proteomes" id="UP000550707"/>
    </source>
</evidence>
<name>A0A7J8I820_MOLMO</name>
<sequence>MCAFLGCSPLTAVPLFQGFNNSTPPSLPFPPLTEVPLFREFLTQNFSICYIGSSTLSSHLPCTSTITVTALLNAPPGGFFWCNETLTKSVYASSPFPCLPVTLVSQLMMYGQAELLSLLSSPAHRGKKSSFPPGPSGLSLASSLIAAGMGGGSTDYSITTDTQLEEKLRIAVEASVTSLASFQRQITSLAQVTLQN</sequence>
<protein>
    <submittedName>
        <fullName evidence="2">Uncharacterized protein</fullName>
    </submittedName>
</protein>
<reference evidence="2 3" key="1">
    <citation type="journal article" date="2020" name="Nature">
        <title>Six reference-quality genomes reveal evolution of bat adaptations.</title>
        <authorList>
            <person name="Jebb D."/>
            <person name="Huang Z."/>
            <person name="Pippel M."/>
            <person name="Hughes G.M."/>
            <person name="Lavrichenko K."/>
            <person name="Devanna P."/>
            <person name="Winkler S."/>
            <person name="Jermiin L.S."/>
            <person name="Skirmuntt E.C."/>
            <person name="Katzourakis A."/>
            <person name="Burkitt-Gray L."/>
            <person name="Ray D.A."/>
            <person name="Sullivan K.A.M."/>
            <person name="Roscito J.G."/>
            <person name="Kirilenko B.M."/>
            <person name="Davalos L.M."/>
            <person name="Corthals A.P."/>
            <person name="Power M.L."/>
            <person name="Jones G."/>
            <person name="Ransome R.D."/>
            <person name="Dechmann D.K.N."/>
            <person name="Locatelli A.G."/>
            <person name="Puechmaille S.J."/>
            <person name="Fedrigo O."/>
            <person name="Jarvis E.D."/>
            <person name="Hiller M."/>
            <person name="Vernes S.C."/>
            <person name="Myers E.W."/>
            <person name="Teeling E.C."/>
        </authorList>
    </citation>
    <scope>NUCLEOTIDE SEQUENCE [LARGE SCALE GENOMIC DNA]</scope>
    <source>
        <strain evidence="2">MMolMol1</strain>
        <tissue evidence="2">Muscle</tissue>
    </source>
</reference>
<dbReference type="InParanoid" id="A0A7J8I820"/>
<evidence type="ECO:0000313" key="2">
    <source>
        <dbReference type="EMBL" id="KAF6480723.1"/>
    </source>
</evidence>
<dbReference type="Pfam" id="PF00429">
    <property type="entry name" value="TLV_coat"/>
    <property type="match status" value="1"/>
</dbReference>
<accession>A0A7J8I820</accession>
<dbReference type="PANTHER" id="PTHR10424:SF73">
    <property type="entry name" value="ENDOGENOUS RETROVIRUS GROUP FC1 ENV POLYPROTEIN-RELATED"/>
    <property type="match status" value="1"/>
</dbReference>
<dbReference type="InterPro" id="IPR018154">
    <property type="entry name" value="TLV/ENV_coat_polyprotein"/>
</dbReference>
<dbReference type="AlphaFoldDB" id="A0A7J8I820"/>
<dbReference type="EMBL" id="JACASF010000004">
    <property type="protein sequence ID" value="KAF6480723.1"/>
    <property type="molecule type" value="Genomic_DNA"/>
</dbReference>
<evidence type="ECO:0000256" key="1">
    <source>
        <dbReference type="ARBA" id="ARBA00023157"/>
    </source>
</evidence>
<organism evidence="2 3">
    <name type="scientific">Molossus molossus</name>
    <name type="common">Pallas' mastiff bat</name>
    <name type="synonym">Vespertilio molossus</name>
    <dbReference type="NCBI Taxonomy" id="27622"/>
    <lineage>
        <taxon>Eukaryota</taxon>
        <taxon>Metazoa</taxon>
        <taxon>Chordata</taxon>
        <taxon>Craniata</taxon>
        <taxon>Vertebrata</taxon>
        <taxon>Euteleostomi</taxon>
        <taxon>Mammalia</taxon>
        <taxon>Eutheria</taxon>
        <taxon>Laurasiatheria</taxon>
        <taxon>Chiroptera</taxon>
        <taxon>Yangochiroptera</taxon>
        <taxon>Molossidae</taxon>
        <taxon>Molossus</taxon>
    </lineage>
</organism>
<comment type="caution">
    <text evidence="2">The sequence shown here is derived from an EMBL/GenBank/DDBJ whole genome shotgun (WGS) entry which is preliminary data.</text>
</comment>
<dbReference type="Proteomes" id="UP000550707">
    <property type="component" value="Unassembled WGS sequence"/>
</dbReference>
<dbReference type="PANTHER" id="PTHR10424">
    <property type="entry name" value="VIRAL ENVELOPE PROTEIN"/>
    <property type="match status" value="1"/>
</dbReference>
<proteinExistence type="predicted"/>